<dbReference type="InterPro" id="IPR029062">
    <property type="entry name" value="Class_I_gatase-like"/>
</dbReference>
<dbReference type="RefSeq" id="WP_054534801.1">
    <property type="nucleotide sequence ID" value="NZ_LGKP01000021.1"/>
</dbReference>
<dbReference type="PANTHER" id="PTHR43235:SF1">
    <property type="entry name" value="GLUTAMINE AMIDOTRANSFERASE PB2B2.05-RELATED"/>
    <property type="match status" value="1"/>
</dbReference>
<dbReference type="InterPro" id="IPR011697">
    <property type="entry name" value="Peptidase_C26"/>
</dbReference>
<dbReference type="Pfam" id="PF07722">
    <property type="entry name" value="Peptidase_C26"/>
    <property type="match status" value="1"/>
</dbReference>
<dbReference type="AlphaFoldDB" id="A0A0P6Y2E2"/>
<dbReference type="SUPFAM" id="SSF52317">
    <property type="entry name" value="Class I glutamine amidotransferase-like"/>
    <property type="match status" value="1"/>
</dbReference>
<name>A0A0P6Y2E2_9CHLR</name>
<dbReference type="CDD" id="cd01745">
    <property type="entry name" value="GATase1_2"/>
    <property type="match status" value="1"/>
</dbReference>
<dbReference type="STRING" id="70996.SE18_12570"/>
<dbReference type="Gene3D" id="3.40.50.880">
    <property type="match status" value="1"/>
</dbReference>
<dbReference type="GO" id="GO:0033969">
    <property type="term" value="F:gamma-glutamyl-gamma-aminobutyrate hydrolase activity"/>
    <property type="evidence" value="ECO:0007669"/>
    <property type="project" value="TreeGrafter"/>
</dbReference>
<dbReference type="PANTHER" id="PTHR43235">
    <property type="entry name" value="GLUTAMINE AMIDOTRANSFERASE PB2B2.05-RELATED"/>
    <property type="match status" value="1"/>
</dbReference>
<dbReference type="OrthoDB" id="9813383at2"/>
<reference evidence="1 2" key="1">
    <citation type="submission" date="2015-07" db="EMBL/GenBank/DDBJ databases">
        <title>Whole genome sequence of Herpetosiphon geysericola DSM 7119.</title>
        <authorList>
            <person name="Hemp J."/>
            <person name="Ward L.M."/>
            <person name="Pace L.A."/>
            <person name="Fischer W.W."/>
        </authorList>
    </citation>
    <scope>NUCLEOTIDE SEQUENCE [LARGE SCALE GENOMIC DNA]</scope>
    <source>
        <strain evidence="1 2">DSM 7119</strain>
    </source>
</reference>
<protein>
    <submittedName>
        <fullName evidence="1">Uncharacterized protein</fullName>
    </submittedName>
</protein>
<sequence>MPSRLPIIGIPCATYARPHPYPLAHGNNQTYIRAVEAAGGVPLLIPLVEHEAALFAAFQAVDGLLFAGGVDLDPAYYSEEPHPALGTVNREQDRVEMQLLAWAKHYHKPVFAICRGFQLLNVAYGGTLYQDLPSQYQPTLNHDESFARQQRDLPAHELRLSDDSKLAELLGTTPFAVNTMHHQGVKDLGAELQAVGWSDDGLIEAVEDPQRPWVVGVQCHPEELVLGEDLRWQAIFSAFVEAARANRNEAIQA</sequence>
<dbReference type="EMBL" id="LGKP01000021">
    <property type="protein sequence ID" value="KPL86788.1"/>
    <property type="molecule type" value="Genomic_DNA"/>
</dbReference>
<evidence type="ECO:0000313" key="2">
    <source>
        <dbReference type="Proteomes" id="UP000050277"/>
    </source>
</evidence>
<evidence type="ECO:0000313" key="1">
    <source>
        <dbReference type="EMBL" id="KPL86788.1"/>
    </source>
</evidence>
<comment type="caution">
    <text evidence="1">The sequence shown here is derived from an EMBL/GenBank/DDBJ whole genome shotgun (WGS) entry which is preliminary data.</text>
</comment>
<proteinExistence type="predicted"/>
<dbReference type="PATRIC" id="fig|70996.4.peg.4200"/>
<organism evidence="1 2">
    <name type="scientific">Herpetosiphon geysericola</name>
    <dbReference type="NCBI Taxonomy" id="70996"/>
    <lineage>
        <taxon>Bacteria</taxon>
        <taxon>Bacillati</taxon>
        <taxon>Chloroflexota</taxon>
        <taxon>Chloroflexia</taxon>
        <taxon>Herpetosiphonales</taxon>
        <taxon>Herpetosiphonaceae</taxon>
        <taxon>Herpetosiphon</taxon>
    </lineage>
</organism>
<keyword evidence="2" id="KW-1185">Reference proteome</keyword>
<dbReference type="InterPro" id="IPR044668">
    <property type="entry name" value="PuuD-like"/>
</dbReference>
<accession>A0A0P6Y2E2</accession>
<dbReference type="GO" id="GO:0006598">
    <property type="term" value="P:polyamine catabolic process"/>
    <property type="evidence" value="ECO:0007669"/>
    <property type="project" value="TreeGrafter"/>
</dbReference>
<dbReference type="FunFam" id="3.40.50.880:FF:000030">
    <property type="entry name" value="Gamma-glutamyl-gamma-aminobutyrate hydrolase PuuD"/>
    <property type="match status" value="1"/>
</dbReference>
<dbReference type="Proteomes" id="UP000050277">
    <property type="component" value="Unassembled WGS sequence"/>
</dbReference>
<dbReference type="PROSITE" id="PS51273">
    <property type="entry name" value="GATASE_TYPE_1"/>
    <property type="match status" value="1"/>
</dbReference>
<gene>
    <name evidence="1" type="ORF">SE18_12570</name>
</gene>
<dbReference type="GO" id="GO:0005829">
    <property type="term" value="C:cytosol"/>
    <property type="evidence" value="ECO:0007669"/>
    <property type="project" value="TreeGrafter"/>
</dbReference>